<evidence type="ECO:0000313" key="1">
    <source>
        <dbReference type="EMBL" id="KAG5161842.1"/>
    </source>
</evidence>
<sequence length="234" mass="25116">MQVPSPSLYSSFLFLFVSLRYEIEFEFQVLSFELLPVGEEWAYLGQVAWKRGGTTPDHKGLILLAKDGSDALGDIVDWIPTSTFSFSASTSSPSTSITSTSPSPVFSTWRGDPSNPHKYVCGGDFLVLRCTKPTPAQKVGIKAIRRDLVLEVRPDRGVWAREGVVWGVAVEGGVDTENFGVRGQMLSVCNADRVDLLHKRTGAFAVVVGRSGSGSGAGSAVGASARVVVVRFDA</sequence>
<protein>
    <submittedName>
        <fullName evidence="1">Uncharacterized protein</fullName>
    </submittedName>
</protein>
<proteinExistence type="predicted"/>
<name>A0A8H7XJB9_PSICU</name>
<comment type="caution">
    <text evidence="1">The sequence shown here is derived from an EMBL/GenBank/DDBJ whole genome shotgun (WGS) entry which is preliminary data.</text>
</comment>
<reference evidence="1" key="1">
    <citation type="submission" date="2021-02" db="EMBL/GenBank/DDBJ databases">
        <title>Psilocybe cubensis genome.</title>
        <authorList>
            <person name="Mckernan K.J."/>
            <person name="Crawford S."/>
            <person name="Trippe A."/>
            <person name="Kane L.T."/>
            <person name="Mclaughlin S."/>
        </authorList>
    </citation>
    <scope>NUCLEOTIDE SEQUENCE [LARGE SCALE GENOMIC DNA]</scope>
    <source>
        <strain evidence="1">MGC-MH-2018</strain>
    </source>
</reference>
<accession>A0A8H7XJB9</accession>
<dbReference type="AlphaFoldDB" id="A0A8H7XJB9"/>
<gene>
    <name evidence="1" type="ORF">JR316_013254</name>
</gene>
<dbReference type="EMBL" id="JAFIQS010000024">
    <property type="protein sequence ID" value="KAG5161842.1"/>
    <property type="molecule type" value="Genomic_DNA"/>
</dbReference>
<organism evidence="1">
    <name type="scientific">Psilocybe cubensis</name>
    <name type="common">Psychedelic mushroom</name>
    <name type="synonym">Stropharia cubensis</name>
    <dbReference type="NCBI Taxonomy" id="181762"/>
    <lineage>
        <taxon>Eukaryota</taxon>
        <taxon>Fungi</taxon>
        <taxon>Dikarya</taxon>
        <taxon>Basidiomycota</taxon>
        <taxon>Agaricomycotina</taxon>
        <taxon>Agaricomycetes</taxon>
        <taxon>Agaricomycetidae</taxon>
        <taxon>Agaricales</taxon>
        <taxon>Agaricineae</taxon>
        <taxon>Strophariaceae</taxon>
        <taxon>Psilocybe</taxon>
    </lineage>
</organism>
<dbReference type="OrthoDB" id="2791787at2759"/>